<accession>A0ABR0W2M1</accession>
<dbReference type="PANTHER" id="PTHR47073">
    <property type="entry name" value="PROTEIN ANTI-SILENCING 1"/>
    <property type="match status" value="1"/>
</dbReference>
<dbReference type="Proteomes" id="UP001318860">
    <property type="component" value="Unassembled WGS sequence"/>
</dbReference>
<sequence>MFPVPLFLYCMAVSSNPGAAVQSSSPSVLRHRCMLAPPQPHRGCFRRFEAKLSLKRIYMCYVPTSGTKTKINTRIEKRQGSSISLGPQKGNYQFVHIGKLVRIWETESREKKVEVLWFFRPTEIVHWLGDIKPFQREIFLACGHGEGLSNPNPLEAISGKCNVVCSSKHKRNPQPTEEELRMADYIFYRTFDVGKYIISEKFPSSIGGIEAEYLCKNLIFHIIATSDNNASGAWSKDTKPSVCAEPKAHSKVRSEETPVRAKKNDQPARLEKVAHRYGVPATPSRRQINNSTNDGPSAGDKVKNSERFLSASTADAGPLKKRKLLVHLGPRDAALPCPPSRDFGHERRMGAKDSCREKKDLFTRVSLDEKAKKFAEKGAGKKQHVSPGMNYKYMEVTRRPGMDSSKWFKIEVSLTPCGNFSLQVKQVLSLPAELILKSESLEKKYEFILTCGVWEEERLHEMNEKGTLVLLENLDPSFTSAEVEDIVWRVFEQKVKAKMIPRTTFSSPHSGQAFAIFKTKEAADHVISKLANGCLTLGDGRPIVARRRGLSKSGVSGVFAGHLRIDRTRPQRQREDMVIPATYQIRLYS</sequence>
<feature type="domain" description="BAH" evidence="2">
    <location>
        <begin position="75"/>
        <end position="202"/>
    </location>
</feature>
<dbReference type="Gene3D" id="2.30.30.490">
    <property type="match status" value="1"/>
</dbReference>
<dbReference type="InterPro" id="IPR012677">
    <property type="entry name" value="Nucleotide-bd_a/b_plait_sf"/>
</dbReference>
<proteinExistence type="predicted"/>
<protein>
    <recommendedName>
        <fullName evidence="2">BAH domain-containing protein</fullName>
    </recommendedName>
</protein>
<gene>
    <name evidence="3" type="ORF">DH2020_025768</name>
</gene>
<dbReference type="CDD" id="cd00590">
    <property type="entry name" value="RRM_SF"/>
    <property type="match status" value="1"/>
</dbReference>
<dbReference type="InterPro" id="IPR043151">
    <property type="entry name" value="BAH_sf"/>
</dbReference>
<dbReference type="SUPFAM" id="SSF54928">
    <property type="entry name" value="RNA-binding domain, RBD"/>
    <property type="match status" value="1"/>
</dbReference>
<feature type="region of interest" description="Disordered" evidence="1">
    <location>
        <begin position="282"/>
        <end position="302"/>
    </location>
</feature>
<dbReference type="InterPro" id="IPR035979">
    <property type="entry name" value="RBD_domain_sf"/>
</dbReference>
<evidence type="ECO:0000313" key="4">
    <source>
        <dbReference type="Proteomes" id="UP001318860"/>
    </source>
</evidence>
<dbReference type="Gene3D" id="3.30.70.330">
    <property type="match status" value="1"/>
</dbReference>
<evidence type="ECO:0000259" key="2">
    <source>
        <dbReference type="PROSITE" id="PS51038"/>
    </source>
</evidence>
<dbReference type="PANTHER" id="PTHR47073:SF2">
    <property type="entry name" value="PROTEIN ANTI-SILENCING 1"/>
    <property type="match status" value="1"/>
</dbReference>
<feature type="region of interest" description="Disordered" evidence="1">
    <location>
        <begin position="234"/>
        <end position="269"/>
    </location>
</feature>
<name>A0ABR0W2M1_REHGL</name>
<keyword evidence="4" id="KW-1185">Reference proteome</keyword>
<dbReference type="Pfam" id="PF01426">
    <property type="entry name" value="BAH"/>
    <property type="match status" value="1"/>
</dbReference>
<reference evidence="3 4" key="1">
    <citation type="journal article" date="2021" name="Comput. Struct. Biotechnol. J.">
        <title>De novo genome assembly of the potent medicinal plant Rehmannia glutinosa using nanopore technology.</title>
        <authorList>
            <person name="Ma L."/>
            <person name="Dong C."/>
            <person name="Song C."/>
            <person name="Wang X."/>
            <person name="Zheng X."/>
            <person name="Niu Y."/>
            <person name="Chen S."/>
            <person name="Feng W."/>
        </authorList>
    </citation>
    <scope>NUCLEOTIDE SEQUENCE [LARGE SCALE GENOMIC DNA]</scope>
    <source>
        <strain evidence="3">DH-2019</strain>
    </source>
</reference>
<feature type="compositionally biased region" description="Polar residues" evidence="1">
    <location>
        <begin position="284"/>
        <end position="295"/>
    </location>
</feature>
<comment type="caution">
    <text evidence="3">The sequence shown here is derived from an EMBL/GenBank/DDBJ whole genome shotgun (WGS) entry which is preliminary data.</text>
</comment>
<evidence type="ECO:0000313" key="3">
    <source>
        <dbReference type="EMBL" id="KAK6140487.1"/>
    </source>
</evidence>
<feature type="compositionally biased region" description="Basic and acidic residues" evidence="1">
    <location>
        <begin position="246"/>
        <end position="269"/>
    </location>
</feature>
<evidence type="ECO:0000256" key="1">
    <source>
        <dbReference type="SAM" id="MobiDB-lite"/>
    </source>
</evidence>
<organism evidence="3 4">
    <name type="scientific">Rehmannia glutinosa</name>
    <name type="common">Chinese foxglove</name>
    <dbReference type="NCBI Taxonomy" id="99300"/>
    <lineage>
        <taxon>Eukaryota</taxon>
        <taxon>Viridiplantae</taxon>
        <taxon>Streptophyta</taxon>
        <taxon>Embryophyta</taxon>
        <taxon>Tracheophyta</taxon>
        <taxon>Spermatophyta</taxon>
        <taxon>Magnoliopsida</taxon>
        <taxon>eudicotyledons</taxon>
        <taxon>Gunneridae</taxon>
        <taxon>Pentapetalae</taxon>
        <taxon>asterids</taxon>
        <taxon>lamiids</taxon>
        <taxon>Lamiales</taxon>
        <taxon>Orobanchaceae</taxon>
        <taxon>Rehmannieae</taxon>
        <taxon>Rehmannia</taxon>
    </lineage>
</organism>
<dbReference type="EMBL" id="JABTTQ020000323">
    <property type="protein sequence ID" value="KAK6140487.1"/>
    <property type="molecule type" value="Genomic_DNA"/>
</dbReference>
<dbReference type="PROSITE" id="PS51038">
    <property type="entry name" value="BAH"/>
    <property type="match status" value="1"/>
</dbReference>
<dbReference type="InterPro" id="IPR001025">
    <property type="entry name" value="BAH_dom"/>
</dbReference>